<feature type="compositionally biased region" description="Low complexity" evidence="1">
    <location>
        <begin position="166"/>
        <end position="181"/>
    </location>
</feature>
<dbReference type="OrthoDB" id="5552418at2759"/>
<evidence type="ECO:0000256" key="1">
    <source>
        <dbReference type="SAM" id="MobiDB-lite"/>
    </source>
</evidence>
<evidence type="ECO:0000313" key="3">
    <source>
        <dbReference type="Proteomes" id="UP000008066"/>
    </source>
</evidence>
<gene>
    <name evidence="2" type="ORF">CTHT_0067880</name>
</gene>
<dbReference type="KEGG" id="cthr:CTHT_0067880"/>
<sequence>MDDNRGQRRQNEPPIYSASSSRHHQSLHDRSQPRQPFPGAAEDRFRPAPLQTSASGAARGMGGSSYSGYYQDTSATGFPTTAMPQGAMSYHHSAADYGQPDSRQTQSFGGTYTPAMMYNVQQTGGPQSAAVYDASQQFPSRQAAGLPMMTTDVTAPYFSSEPANPTAATSALQAQTASSSTPQVYQQPGLHAGYSTGSMAAIGGMTTQTTAAGDVRMEEEYHHAQSAGGLDEAYAQYQTALKEVFTNIKNGILATASESLLNVSDWLLSHVVELGLTSDDQNLHGERIKLWNDFNHAWLAMFQRQKEMLQAEQPPPRPQTMISQEGLIKMGKELVRLCDSIERHGLVDYQYGVWEEQIIDILDECLTLYEAQQSNTSGGGGDGASSSRRR</sequence>
<dbReference type="Proteomes" id="UP000008066">
    <property type="component" value="Unassembled WGS sequence"/>
</dbReference>
<dbReference type="EMBL" id="GL988047">
    <property type="protein sequence ID" value="EGS17461.1"/>
    <property type="molecule type" value="Genomic_DNA"/>
</dbReference>
<dbReference type="RefSeq" id="XP_006697079.1">
    <property type="nucleotide sequence ID" value="XM_006697016.1"/>
</dbReference>
<dbReference type="GeneID" id="18260826"/>
<feature type="compositionally biased region" description="Basic and acidic residues" evidence="1">
    <location>
        <begin position="1"/>
        <end position="11"/>
    </location>
</feature>
<proteinExistence type="predicted"/>
<protein>
    <submittedName>
        <fullName evidence="2">Uncharacterized protein</fullName>
    </submittedName>
</protein>
<feature type="region of interest" description="Disordered" evidence="1">
    <location>
        <begin position="1"/>
        <end position="62"/>
    </location>
</feature>
<dbReference type="HOGENOM" id="CLU_033551_1_0_1"/>
<dbReference type="eggNOG" id="ENOG502S0NF">
    <property type="taxonomic scope" value="Eukaryota"/>
</dbReference>
<feature type="region of interest" description="Disordered" evidence="1">
    <location>
        <begin position="157"/>
        <end position="190"/>
    </location>
</feature>
<dbReference type="AlphaFoldDB" id="G0SGX2"/>
<accession>G0SGX2</accession>
<name>G0SGX2_CHATD</name>
<reference evidence="2 3" key="1">
    <citation type="journal article" date="2011" name="Cell">
        <title>Insight into structure and assembly of the nuclear pore complex by utilizing the genome of a eukaryotic thermophile.</title>
        <authorList>
            <person name="Amlacher S."/>
            <person name="Sarges P."/>
            <person name="Flemming D."/>
            <person name="van Noort V."/>
            <person name="Kunze R."/>
            <person name="Devos D.P."/>
            <person name="Arumugam M."/>
            <person name="Bork P."/>
            <person name="Hurt E."/>
        </authorList>
    </citation>
    <scope>NUCLEOTIDE SEQUENCE [LARGE SCALE GENOMIC DNA]</scope>
    <source>
        <strain evidence="3">DSM 1495 / CBS 144.50 / IMI 039719</strain>
    </source>
</reference>
<keyword evidence="3" id="KW-1185">Reference proteome</keyword>
<organism evidence="3">
    <name type="scientific">Chaetomium thermophilum (strain DSM 1495 / CBS 144.50 / IMI 039719)</name>
    <name type="common">Thermochaetoides thermophila</name>
    <dbReference type="NCBI Taxonomy" id="759272"/>
    <lineage>
        <taxon>Eukaryota</taxon>
        <taxon>Fungi</taxon>
        <taxon>Dikarya</taxon>
        <taxon>Ascomycota</taxon>
        <taxon>Pezizomycotina</taxon>
        <taxon>Sordariomycetes</taxon>
        <taxon>Sordariomycetidae</taxon>
        <taxon>Sordariales</taxon>
        <taxon>Chaetomiaceae</taxon>
        <taxon>Thermochaetoides</taxon>
    </lineage>
</organism>
<dbReference type="OMA" id="NHAWLAL"/>
<evidence type="ECO:0000313" key="2">
    <source>
        <dbReference type="EMBL" id="EGS17461.1"/>
    </source>
</evidence>